<reference evidence="3 4" key="1">
    <citation type="submission" date="2017-12" db="EMBL/GenBank/DDBJ databases">
        <title>The draft genome sequence of Brumimicrobium saltpan LHR20.</title>
        <authorList>
            <person name="Do Z.-J."/>
            <person name="Luo H.-R."/>
        </authorList>
    </citation>
    <scope>NUCLEOTIDE SEQUENCE [LARGE SCALE GENOMIC DNA]</scope>
    <source>
        <strain evidence="3 4">LHR20</strain>
    </source>
</reference>
<dbReference type="InterPro" id="IPR040756">
    <property type="entry name" value="Peptidase_M61_N"/>
</dbReference>
<keyword evidence="1" id="KW-0732">Signal</keyword>
<dbReference type="SUPFAM" id="SSF55486">
    <property type="entry name" value="Metalloproteases ('zincins'), catalytic domain"/>
    <property type="match status" value="1"/>
</dbReference>
<dbReference type="Proteomes" id="UP000236654">
    <property type="component" value="Unassembled WGS sequence"/>
</dbReference>
<sequence>MKNYKLFLFVLLFSSAVFSQEIRHELSMPAPETHYFHVETVLTDFSEESVVMTLPVWTPGSYLVREFPKNINLVRAKDENGNALEVNKTSKNKWKIEKGNAKKVTVNYEVYAFELTVRTSFLDKTHGYLNGTSVFMFPEGHQKLGGKLTVIPHYTFSKITSPLNKVSDGVSRDDRAETFSFKDYDELADAPIEIGNQETFSFMAAGIKHNVAIYGPGNHDVEKLKVDMAKIVEATTAVFGQNPNDEYWFIIHNTDSRGGGLEHMNSTTLNVDRWTYGPENYMSFLSLVAHEYFHVWNVKRLRPAALVNYDYSNENYTDLLWVMEGFTSYYDELILRRAGFYSEQDYLDVFNSTINYVEKQQGNKVQPVTHASFDAWIKAYRPNENSRNTTISYYSKGGLLAHAIDAMIIKKFKGKKSLDEFMQKLYKEFYADQNTGMTPAQFKSALEEFYGDSLDEFFDKYVESTETIPYSKYFEPLGLNIKQTGGERISLGISTRSDKGKLIISNVVAGSSAEKAGLSPNDEIIAFNGFRVNYKDLNRFLDMLDAGNDFNLIISRGKQLMSIDAKMGIIETPHYSFDYSSNKLGTYWLREKMR</sequence>
<dbReference type="Pfam" id="PF13180">
    <property type="entry name" value="PDZ_2"/>
    <property type="match status" value="1"/>
</dbReference>
<feature type="domain" description="PDZ" evidence="2">
    <location>
        <begin position="478"/>
        <end position="529"/>
    </location>
</feature>
<dbReference type="Pfam" id="PF17899">
    <property type="entry name" value="Peptidase_M61_N"/>
    <property type="match status" value="1"/>
</dbReference>
<feature type="chain" id="PRO_5014184987" evidence="1">
    <location>
        <begin position="20"/>
        <end position="594"/>
    </location>
</feature>
<dbReference type="InterPro" id="IPR036034">
    <property type="entry name" value="PDZ_sf"/>
</dbReference>
<dbReference type="CDD" id="cd00136">
    <property type="entry name" value="PDZ_canonical"/>
    <property type="match status" value="1"/>
</dbReference>
<dbReference type="AlphaFoldDB" id="A0A2I0R4M3"/>
<evidence type="ECO:0000313" key="4">
    <source>
        <dbReference type="Proteomes" id="UP000236654"/>
    </source>
</evidence>
<proteinExistence type="predicted"/>
<dbReference type="InterPro" id="IPR027268">
    <property type="entry name" value="Peptidase_M4/M1_CTD_sf"/>
</dbReference>
<dbReference type="Gene3D" id="2.60.40.3650">
    <property type="match status" value="1"/>
</dbReference>
<comment type="caution">
    <text evidence="3">The sequence shown here is derived from an EMBL/GenBank/DDBJ whole genome shotgun (WGS) entry which is preliminary data.</text>
</comment>
<dbReference type="PIRSF" id="PIRSF016493">
    <property type="entry name" value="Glycyl_aminpptds"/>
    <property type="match status" value="1"/>
</dbReference>
<evidence type="ECO:0000256" key="1">
    <source>
        <dbReference type="SAM" id="SignalP"/>
    </source>
</evidence>
<evidence type="ECO:0000313" key="3">
    <source>
        <dbReference type="EMBL" id="PKR81536.1"/>
    </source>
</evidence>
<dbReference type="PROSITE" id="PS50106">
    <property type="entry name" value="PDZ"/>
    <property type="match status" value="1"/>
</dbReference>
<feature type="signal peptide" evidence="1">
    <location>
        <begin position="1"/>
        <end position="19"/>
    </location>
</feature>
<dbReference type="SMART" id="SM00228">
    <property type="entry name" value="PDZ"/>
    <property type="match status" value="1"/>
</dbReference>
<dbReference type="EMBL" id="PJNI01000002">
    <property type="protein sequence ID" value="PKR81536.1"/>
    <property type="molecule type" value="Genomic_DNA"/>
</dbReference>
<protein>
    <submittedName>
        <fullName evidence="3">Peptidase M61</fullName>
    </submittedName>
</protein>
<dbReference type="Pfam" id="PF05299">
    <property type="entry name" value="Peptidase_M61"/>
    <property type="match status" value="1"/>
</dbReference>
<evidence type="ECO:0000259" key="2">
    <source>
        <dbReference type="PROSITE" id="PS50106"/>
    </source>
</evidence>
<dbReference type="Gene3D" id="2.30.42.10">
    <property type="match status" value="1"/>
</dbReference>
<gene>
    <name evidence="3" type="ORF">CW751_03140</name>
</gene>
<dbReference type="OrthoDB" id="9778516at2"/>
<dbReference type="InterPro" id="IPR007963">
    <property type="entry name" value="Peptidase_M61_catalytic"/>
</dbReference>
<dbReference type="InterPro" id="IPR001478">
    <property type="entry name" value="PDZ"/>
</dbReference>
<name>A0A2I0R4M3_9FLAO</name>
<keyword evidence="4" id="KW-1185">Reference proteome</keyword>
<accession>A0A2I0R4M3</accession>
<dbReference type="SUPFAM" id="SSF50156">
    <property type="entry name" value="PDZ domain-like"/>
    <property type="match status" value="1"/>
</dbReference>
<organism evidence="3 4">
    <name type="scientific">Brumimicrobium salinarum</name>
    <dbReference type="NCBI Taxonomy" id="2058658"/>
    <lineage>
        <taxon>Bacteria</taxon>
        <taxon>Pseudomonadati</taxon>
        <taxon>Bacteroidota</taxon>
        <taxon>Flavobacteriia</taxon>
        <taxon>Flavobacteriales</taxon>
        <taxon>Crocinitomicaceae</taxon>
        <taxon>Brumimicrobium</taxon>
    </lineage>
</organism>
<dbReference type="InterPro" id="IPR024191">
    <property type="entry name" value="Peptidase_M61"/>
</dbReference>
<dbReference type="RefSeq" id="WP_101333550.1">
    <property type="nucleotide sequence ID" value="NZ_PJNI01000002.1"/>
</dbReference>
<dbReference type="Gene3D" id="1.10.390.10">
    <property type="entry name" value="Neutral Protease Domain 2"/>
    <property type="match status" value="1"/>
</dbReference>